<keyword evidence="1" id="KW-0282">Flagellum</keyword>
<gene>
    <name evidence="1" type="primary">flhF</name>
    <name evidence="1" type="ORF">PSYPI_46299</name>
</gene>
<comment type="caution">
    <text evidence="1">The sequence shown here is derived from an EMBL/GenBank/DDBJ whole genome shotgun (WGS) entry which is preliminary data.</text>
</comment>
<protein>
    <submittedName>
        <fullName evidence="1">Flagellar biosynthesis regulator FlhF</fullName>
    </submittedName>
</protein>
<evidence type="ECO:0000313" key="1">
    <source>
        <dbReference type="EMBL" id="EGH49393.1"/>
    </source>
</evidence>
<feature type="non-terminal residue" evidence="1">
    <location>
        <position position="47"/>
    </location>
</feature>
<keyword evidence="2" id="KW-1185">Reference proteome</keyword>
<dbReference type="EMBL" id="AEAI01004216">
    <property type="protein sequence ID" value="EGH49393.1"/>
    <property type="molecule type" value="Genomic_DNA"/>
</dbReference>
<proteinExistence type="predicted"/>
<sequence length="47" mass="5108">AGLQASDPALRMQLESLAGRGIKSRNYLVLATTSQKQVLTAAYHSYK</sequence>
<dbReference type="AlphaFoldDB" id="F3GQP0"/>
<reference evidence="1 2" key="1">
    <citation type="journal article" date="2011" name="PLoS Pathog.">
        <title>Dynamic evolution of pathogenicity revealed by sequencing and comparative genomics of 19 Pseudomonas syringae isolates.</title>
        <authorList>
            <person name="Baltrus D.A."/>
            <person name="Nishimura M.T."/>
            <person name="Romanchuk A."/>
            <person name="Chang J.H."/>
            <person name="Mukhtar M.S."/>
            <person name="Cherkis K."/>
            <person name="Roach J."/>
            <person name="Grant S.R."/>
            <person name="Jones C.D."/>
            <person name="Dangl J.L."/>
        </authorList>
    </citation>
    <scope>NUCLEOTIDE SEQUENCE [LARGE SCALE GENOMIC DNA]</scope>
    <source>
        <strain evidence="1 2">1704B</strain>
    </source>
</reference>
<dbReference type="HOGENOM" id="CLU_3177426_0_0_6"/>
<evidence type="ECO:0000313" key="2">
    <source>
        <dbReference type="Proteomes" id="UP000004986"/>
    </source>
</evidence>
<feature type="non-terminal residue" evidence="1">
    <location>
        <position position="1"/>
    </location>
</feature>
<keyword evidence="1" id="KW-0966">Cell projection</keyword>
<name>F3GQP0_PSESJ</name>
<dbReference type="Proteomes" id="UP000004986">
    <property type="component" value="Unassembled WGS sequence"/>
</dbReference>
<organism evidence="1 2">
    <name type="scientific">Pseudomonas syringae pv. pisi str. 1704B</name>
    <dbReference type="NCBI Taxonomy" id="629263"/>
    <lineage>
        <taxon>Bacteria</taxon>
        <taxon>Pseudomonadati</taxon>
        <taxon>Pseudomonadota</taxon>
        <taxon>Gammaproteobacteria</taxon>
        <taxon>Pseudomonadales</taxon>
        <taxon>Pseudomonadaceae</taxon>
        <taxon>Pseudomonas</taxon>
        <taxon>Pseudomonas syringae</taxon>
    </lineage>
</organism>
<keyword evidence="1" id="KW-0969">Cilium</keyword>
<accession>F3GQP0</accession>